<dbReference type="PROSITE" id="PS51456">
    <property type="entry name" value="MYOSIN_MOTOR"/>
    <property type="match status" value="2"/>
</dbReference>
<feature type="compositionally biased region" description="Basic and acidic residues" evidence="7">
    <location>
        <begin position="1490"/>
        <end position="1505"/>
    </location>
</feature>
<dbReference type="InterPro" id="IPR027417">
    <property type="entry name" value="P-loop_NTPase"/>
</dbReference>
<dbReference type="Proteomes" id="UP000815325">
    <property type="component" value="Unassembled WGS sequence"/>
</dbReference>
<comment type="caution">
    <text evidence="6">Lacks conserved residue(s) required for the propagation of feature annotation.</text>
</comment>
<dbReference type="PROSITE" id="PS50096">
    <property type="entry name" value="IQ"/>
    <property type="match status" value="1"/>
</dbReference>
<sequence length="2300" mass="251002">MAPSTAVERPSSRLGPSINDGAEGLAKGSRVWVLAVPEGSKSKAGSNATATVAAAAAAANSTWLPGELRALNVEAGEEGGNASAPTGQVALDDGRVLTVELHRIVPANPKLQEGIPDLTHLSYLNEPGITYNLESRYQGDEIYTFAGPVLIALNPCKPLPLYTPEMATKYRAGARDVVASALLPPHIYLVAANAFRRMLREKCNQSLITNPILEAFGNAKTLRNHNSSRFGKLIQMHFNASHHICGARIKTYLLEKSRVVHQLKGERSFHIFYQMLRGLKDPGRRAALHLPPPNRDVPTAFKCLAQSACWDALMRLLAGVLWLSNLEFVHDEADRNRETYVCAQGPALDACCDLLGVRAEDLSASLTRKRIIVPGEEPIVKILNMEECLDCRDALAKALYAAAFDWIVEAINRKLDNAPASRQNTNSSSGLSISILDIYGFEAFNTNSFEQLCINYANERLQQQFTRHHVRGEQQEYESEGIDWTKVEFVDNQLCVDVIEQAPPKGLGVLAVLDAQCRFPKSTDVTFVETLKEALASHPHFGTNVRAPREFTVLHYAGLVPYDCTGFLDKNKDTLNPGLKELIIELDATGLHFVRCIKPNDKLEPGDFEGPMILHQLRCCGVLEVARIARAGFPTRYGHQAFAERYSILLPPEEQATLLAAAESVKSGKQVLQGNALEACRKLVDKFGLEPSQYQVGRTKIFFRPGVLGFVEDKWAAMQSGTLLIQASWRMCQQRRCYAALRSATMVLQGAWRARTVWLAFLQMRRELAAARVVQTAWRGHAARNRFLATCQAARTVQEAWRHLQLRRQLMARVAVRREKELAARLEQESFTSLRQKFGCEMDEVHSALAFWKSQGGSSTSQPSSAGATTHPSTPFSPDGAAAAAAPSPPYTASTHNATAAAATSPPSASTHISPRAHTATHQAMAPAPAMPHIKTASPEAAANGGPSAAANSAAATAAAAATAQRFAVLQEAKETAERLGLENIRLNKQLQLERSLKERYQHKFEEQNANWSEQRHVLEEYIAQVRATFGDTRLPPLPSALLRAPPLLPGHHQNQPSNPLQERPAFTEAKVASFKREAEAKAQAAQARKPSVASPGSAASTGARSPPSQPESLSGSAHHRSLVGGGSPVSADEQQQQQQQQQQQLDEQHSQQQGQEEKQQQQQQQQQQLPQGVGDAPHAVAATGSGRPLENPEISQDSHEQEQSEEHGEEVNQQLQEEGEVRAPSRLKSTGTPGLDSARVNPLYDEIRGKYSIPTPLSPESLAKLQQQQEQQQQGRGFGKSSEPEHMRSNDGGAMLAAPANNRQWHDEVLGDDISFIQEVHAGETEAPGMDAAYELAQLKRKFEMWKREFRDKLQTADEVFRSMERYQKKAPNSSTVAPPRAPKSQECTSWDQAPRHGTTPTTMEPPPQEHTRHQPRSCSTASKVEGARTINSEWERSRSCSSSSVDDGEQHWGPATSDYVKVELWEGRDGNGPLSRDRGHIAPPDWSQAKDDLQRCTSWDHVHSSSANDEDTEEEGASEKAWDLEEAWEHGSYGSYGYEVRASEQGSNGSIGSHDSNSSGCEGGAFGQSGSRAPALEGSAAEQGRIGNAGSHNDYGFECGAPKHCTIRNAGSVSNGFGGAAEQGNMKSASSHDSNGCEGSTEQGSKCSTGSISNGCEGGTSEQGSNGSTGSHNSNSNNCTGGAIWPSSSRASAFQQQPGSSPDKAPGQSITGFVGSTSGHSTTGFEGVVFGQSSNGSISSSLPSQHQQHMDLQHQQQVDLQHQQHMDPQHQQHMDLQHQQHVDLQQHMDLQHQQHVDLQQPSLHSHSVAKQRPEDPDAEDYPSTPPPHLLCSSSPPAPPEVHVPPSPDHQECQKDQFESFIKSALVSAQWSQQRQEQPAFCSPRSTSESPPAPSTQQTPTSLSPNSPAPAGSAPHDPNTMQQQLQPQQQGQAPSLPPLPACTTPQQQAAIHRISARLLQLSPNSAASHPLTSPTHTLLLPSRATPPHPVHGACVTSTPPWRHSAHTAKAPNKMLSASANNNIARVKSEPKVDGSPRPQHCLDGPAAQQPQPREKGPLALQQQQQQQQLQHCAPAPLPIQQCTMHTPSDNETHDCPAAAAHIHLHPSHTSQAKQQQTQVQPQPLLAQAPNSAQQQQQQWQQHLGPHRTAAPYITHTIHAHPSTHPLSHTATNTRVQGTSNASAVSSSSGSEHWDSLAKGTARPAFRKMLDKRFGWDALLEQHKVQQQQQQQQQEVHEHQQQQQQQQQQREIQKQQGGQLVPNQLTFLSPPHTQSSYAHKGRRYMKPKNPYHAGHGPAWR</sequence>
<feature type="domain" description="Myosin motor" evidence="8">
    <location>
        <begin position="113"/>
        <end position="582"/>
    </location>
</feature>
<dbReference type="PRINTS" id="PR00193">
    <property type="entry name" value="MYOSINHEAVY"/>
</dbReference>
<reference evidence="9" key="1">
    <citation type="submission" date="2017-08" db="EMBL/GenBank/DDBJ databases">
        <authorList>
            <person name="Polle J.E."/>
            <person name="Barry K."/>
            <person name="Cushman J."/>
            <person name="Schmutz J."/>
            <person name="Tran D."/>
            <person name="Hathwaick L.T."/>
            <person name="Yim W.C."/>
            <person name="Jenkins J."/>
            <person name="Mckie-Krisberg Z.M."/>
            <person name="Prochnik S."/>
            <person name="Lindquist E."/>
            <person name="Dockter R.B."/>
            <person name="Adam C."/>
            <person name="Molina H."/>
            <person name="Bunkerborg J."/>
            <person name="Jin E."/>
            <person name="Buchheim M."/>
            <person name="Magnuson J."/>
        </authorList>
    </citation>
    <scope>NUCLEOTIDE SEQUENCE</scope>
    <source>
        <strain evidence="9">CCAP 19/18</strain>
    </source>
</reference>
<protein>
    <recommendedName>
        <fullName evidence="8">Myosin motor domain-containing protein</fullName>
    </recommendedName>
</protein>
<feature type="region of interest" description="Disordered" evidence="7">
    <location>
        <begin position="1966"/>
        <end position="2008"/>
    </location>
</feature>
<keyword evidence="1" id="KW-0547">Nucleotide-binding</keyword>
<feature type="compositionally biased region" description="Basic and acidic residues" evidence="7">
    <location>
        <begin position="1197"/>
        <end position="1211"/>
    </location>
</feature>
<evidence type="ECO:0000256" key="3">
    <source>
        <dbReference type="ARBA" id="ARBA00023123"/>
    </source>
</evidence>
<feature type="region of interest" description="Disordered" evidence="7">
    <location>
        <begin position="1624"/>
        <end position="1782"/>
    </location>
</feature>
<feature type="region of interest" description="Disordered" evidence="7">
    <location>
        <begin position="1546"/>
        <end position="1590"/>
    </location>
</feature>
<feature type="compositionally biased region" description="Low complexity" evidence="7">
    <location>
        <begin position="1969"/>
        <end position="1983"/>
    </location>
</feature>
<evidence type="ECO:0000313" key="10">
    <source>
        <dbReference type="Proteomes" id="UP000815325"/>
    </source>
</evidence>
<feature type="compositionally biased region" description="Low complexity" evidence="7">
    <location>
        <begin position="2180"/>
        <end position="2191"/>
    </location>
</feature>
<dbReference type="PANTHER" id="PTHR13140:SF706">
    <property type="entry name" value="DILUTE CLASS UNCONVENTIONAL MYOSIN, ISOFORM C"/>
    <property type="match status" value="1"/>
</dbReference>
<feature type="compositionally biased region" description="Low complexity" evidence="7">
    <location>
        <begin position="2112"/>
        <end position="2144"/>
    </location>
</feature>
<dbReference type="InterPro" id="IPR001609">
    <property type="entry name" value="Myosin_head_motor_dom-like"/>
</dbReference>
<feature type="compositionally biased region" description="Low complexity" evidence="7">
    <location>
        <begin position="2061"/>
        <end position="2071"/>
    </location>
</feature>
<feature type="compositionally biased region" description="Pro residues" evidence="7">
    <location>
        <begin position="1837"/>
        <end position="1849"/>
    </location>
</feature>
<evidence type="ECO:0000256" key="1">
    <source>
        <dbReference type="ARBA" id="ARBA00022741"/>
    </source>
</evidence>
<evidence type="ECO:0000256" key="7">
    <source>
        <dbReference type="SAM" id="MobiDB-lite"/>
    </source>
</evidence>
<feature type="compositionally biased region" description="Low complexity" evidence="7">
    <location>
        <begin position="1923"/>
        <end position="1935"/>
    </location>
</feature>
<feature type="region of interest" description="Disordered" evidence="7">
    <location>
        <begin position="2230"/>
        <end position="2300"/>
    </location>
</feature>
<evidence type="ECO:0000256" key="5">
    <source>
        <dbReference type="ARBA" id="ARBA00023203"/>
    </source>
</evidence>
<dbReference type="Gene3D" id="1.20.5.190">
    <property type="match status" value="2"/>
</dbReference>
<dbReference type="SMART" id="SM00015">
    <property type="entry name" value="IQ"/>
    <property type="match status" value="2"/>
</dbReference>
<feature type="compositionally biased region" description="Polar residues" evidence="7">
    <location>
        <begin position="1546"/>
        <end position="1562"/>
    </location>
</feature>
<feature type="compositionally biased region" description="Basic and acidic residues" evidence="7">
    <location>
        <begin position="1764"/>
        <end position="1782"/>
    </location>
</feature>
<feature type="compositionally biased region" description="Polar residues" evidence="7">
    <location>
        <begin position="2261"/>
        <end position="2277"/>
    </location>
</feature>
<evidence type="ECO:0000256" key="2">
    <source>
        <dbReference type="ARBA" id="ARBA00022840"/>
    </source>
</evidence>
<feature type="region of interest" description="Disordered" evidence="7">
    <location>
        <begin position="1366"/>
        <end position="1525"/>
    </location>
</feature>
<evidence type="ECO:0000313" key="9">
    <source>
        <dbReference type="EMBL" id="KAF5838685.1"/>
    </source>
</evidence>
<feature type="compositionally biased region" description="Basic and acidic residues" evidence="7">
    <location>
        <begin position="1462"/>
        <end position="1482"/>
    </location>
</feature>
<feature type="region of interest" description="Disordered" evidence="7">
    <location>
        <begin position="1796"/>
        <end position="1854"/>
    </location>
</feature>
<feature type="compositionally biased region" description="Low complexity" evidence="7">
    <location>
        <begin position="1735"/>
        <end position="1749"/>
    </location>
</feature>
<organism evidence="9 10">
    <name type="scientific">Dunaliella salina</name>
    <name type="common">Green alga</name>
    <name type="synonym">Protococcus salinus</name>
    <dbReference type="NCBI Taxonomy" id="3046"/>
    <lineage>
        <taxon>Eukaryota</taxon>
        <taxon>Viridiplantae</taxon>
        <taxon>Chlorophyta</taxon>
        <taxon>core chlorophytes</taxon>
        <taxon>Chlorophyceae</taxon>
        <taxon>CS clade</taxon>
        <taxon>Chlamydomonadales</taxon>
        <taxon>Dunaliellaceae</taxon>
        <taxon>Dunaliella</taxon>
    </lineage>
</organism>
<feature type="compositionally biased region" description="Low complexity" evidence="7">
    <location>
        <begin position="1666"/>
        <end position="1684"/>
    </location>
</feature>
<dbReference type="Pfam" id="PF00063">
    <property type="entry name" value="Myosin_head"/>
    <property type="match status" value="2"/>
</dbReference>
<keyword evidence="10" id="KW-1185">Reference proteome</keyword>
<comment type="similarity">
    <text evidence="6">Belongs to the TRAFAC class myosin-kinesin ATPase superfamily. Myosin family.</text>
</comment>
<dbReference type="Gene3D" id="3.30.70.1590">
    <property type="match status" value="1"/>
</dbReference>
<feature type="region of interest" description="Disordered" evidence="7">
    <location>
        <begin position="1036"/>
        <end position="1298"/>
    </location>
</feature>
<feature type="compositionally biased region" description="Low complexity" evidence="7">
    <location>
        <begin position="1134"/>
        <end position="1169"/>
    </location>
</feature>
<dbReference type="PANTHER" id="PTHR13140">
    <property type="entry name" value="MYOSIN"/>
    <property type="match status" value="1"/>
</dbReference>
<gene>
    <name evidence="9" type="ORF">DUNSADRAFT_2380</name>
</gene>
<comment type="caution">
    <text evidence="9">The sequence shown here is derived from an EMBL/GenBank/DDBJ whole genome shotgun (WGS) entry which is preliminary data.</text>
</comment>
<feature type="compositionally biased region" description="Low complexity" evidence="7">
    <location>
        <begin position="2241"/>
        <end position="2259"/>
    </location>
</feature>
<dbReference type="CDD" id="cd00124">
    <property type="entry name" value="MYSc"/>
    <property type="match status" value="1"/>
</dbReference>
<feature type="region of interest" description="Disordered" evidence="7">
    <location>
        <begin position="1"/>
        <end position="21"/>
    </location>
</feature>
<dbReference type="InterPro" id="IPR000048">
    <property type="entry name" value="IQ_motif_EF-hand-BS"/>
</dbReference>
<feature type="compositionally biased region" description="Polar residues" evidence="7">
    <location>
        <begin position="1688"/>
        <end position="1702"/>
    </location>
</feature>
<evidence type="ECO:0000256" key="6">
    <source>
        <dbReference type="PROSITE-ProRule" id="PRU00782"/>
    </source>
</evidence>
<feature type="region of interest" description="Disordered" evidence="7">
    <location>
        <begin position="2029"/>
        <end position="2072"/>
    </location>
</feature>
<feature type="compositionally biased region" description="Low complexity" evidence="7">
    <location>
        <begin position="1884"/>
        <end position="1916"/>
    </location>
</feature>
<feature type="region of interest" description="Disordered" evidence="7">
    <location>
        <begin position="1870"/>
        <end position="1949"/>
    </location>
</feature>
<feature type="compositionally biased region" description="Polar residues" evidence="7">
    <location>
        <begin position="1710"/>
        <end position="1726"/>
    </location>
</feature>
<evidence type="ECO:0000256" key="4">
    <source>
        <dbReference type="ARBA" id="ARBA00023175"/>
    </source>
</evidence>
<feature type="region of interest" description="Disordered" evidence="7">
    <location>
        <begin position="2106"/>
        <end position="2145"/>
    </location>
</feature>
<evidence type="ECO:0000259" key="8">
    <source>
        <dbReference type="PROSITE" id="PS51456"/>
    </source>
</evidence>
<keyword evidence="5 6" id="KW-0009">Actin-binding</keyword>
<feature type="compositionally biased region" description="Polar residues" evidence="7">
    <location>
        <begin position="1627"/>
        <end position="1656"/>
    </location>
</feature>
<feature type="region of interest" description="Disordered" evidence="7">
    <location>
        <begin position="2177"/>
        <end position="2196"/>
    </location>
</feature>
<name>A0ABQ7GVQ4_DUNSA</name>
<dbReference type="InterPro" id="IPR036961">
    <property type="entry name" value="Kinesin_motor_dom_sf"/>
</dbReference>
<accession>A0ABQ7GVQ4</accession>
<proteinExistence type="inferred from homology"/>
<dbReference type="SUPFAM" id="SSF52540">
    <property type="entry name" value="P-loop containing nucleoside triphosphate hydrolases"/>
    <property type="match status" value="1"/>
</dbReference>
<dbReference type="SMART" id="SM00242">
    <property type="entry name" value="MYSc"/>
    <property type="match status" value="1"/>
</dbReference>
<dbReference type="Gene3D" id="1.20.58.530">
    <property type="match status" value="1"/>
</dbReference>
<feature type="domain" description="Myosin motor" evidence="8">
    <location>
        <begin position="588"/>
        <end position="716"/>
    </location>
</feature>
<keyword evidence="3 6" id="KW-0518">Myosin</keyword>
<feature type="region of interest" description="Disordered" evidence="7">
    <location>
        <begin position="854"/>
        <end position="927"/>
    </location>
</feature>
<keyword evidence="2" id="KW-0067">ATP-binding</keyword>
<dbReference type="Gene3D" id="3.40.850.10">
    <property type="entry name" value="Kinesin motor domain"/>
    <property type="match status" value="3"/>
</dbReference>
<keyword evidence="4" id="KW-0505">Motor protein</keyword>
<dbReference type="CDD" id="cd23767">
    <property type="entry name" value="IQCD"/>
    <property type="match status" value="1"/>
</dbReference>
<dbReference type="Gene3D" id="1.20.120.720">
    <property type="entry name" value="Myosin VI head, motor domain, U50 subdomain"/>
    <property type="match status" value="1"/>
</dbReference>
<dbReference type="EMBL" id="MU069569">
    <property type="protein sequence ID" value="KAF5838685.1"/>
    <property type="molecule type" value="Genomic_DNA"/>
</dbReference>